<dbReference type="Pfam" id="PF01575">
    <property type="entry name" value="MaoC_dehydratas"/>
    <property type="match status" value="1"/>
</dbReference>
<dbReference type="PANTHER" id="PTHR42993:SF1">
    <property type="entry name" value="MAOC-LIKE DEHYDRATASE DOMAIN-CONTAINING PROTEIN"/>
    <property type="match status" value="1"/>
</dbReference>
<name>A0AAW9RUX2_9HYPH</name>
<dbReference type="SUPFAM" id="SSF54637">
    <property type="entry name" value="Thioesterase/thiol ester dehydrase-isomerase"/>
    <property type="match status" value="1"/>
</dbReference>
<dbReference type="Gene3D" id="3.10.129.10">
    <property type="entry name" value="Hotdog Thioesterase"/>
    <property type="match status" value="1"/>
</dbReference>
<keyword evidence="3" id="KW-1185">Reference proteome</keyword>
<dbReference type="InterPro" id="IPR039375">
    <property type="entry name" value="NodN-like"/>
</dbReference>
<evidence type="ECO:0000313" key="2">
    <source>
        <dbReference type="EMBL" id="MEJ8571376.1"/>
    </source>
</evidence>
<sequence length="166" mass="17796">MPGPTPPEKLTVDAVNALVGQPLAPSRWRVIDQAMIDDFADLINDHQYIHVDPVRARASPFGGTVAHGFLSLSIFGGLAAEIAPKLENGQMSVNYGFDRIRFAAPVREGAEVRTVLTLKAVEAQGSGVVNLLYDAVLEIRGEGKPAIVAEWRVRHYLQGEAAGLGA</sequence>
<dbReference type="InterPro" id="IPR002539">
    <property type="entry name" value="MaoC-like_dom"/>
</dbReference>
<dbReference type="AlphaFoldDB" id="A0AAW9RUX2"/>
<dbReference type="EMBL" id="JAZHOF010000003">
    <property type="protein sequence ID" value="MEJ8571376.1"/>
    <property type="molecule type" value="Genomic_DNA"/>
</dbReference>
<accession>A0AAW9RUX2</accession>
<proteinExistence type="predicted"/>
<gene>
    <name evidence="2" type="ORF">V3328_07830</name>
</gene>
<evidence type="ECO:0000259" key="1">
    <source>
        <dbReference type="Pfam" id="PF01575"/>
    </source>
</evidence>
<dbReference type="InterPro" id="IPR029069">
    <property type="entry name" value="HotDog_dom_sf"/>
</dbReference>
<dbReference type="CDD" id="cd03450">
    <property type="entry name" value="NodN"/>
    <property type="match status" value="1"/>
</dbReference>
<evidence type="ECO:0000313" key="3">
    <source>
        <dbReference type="Proteomes" id="UP001378188"/>
    </source>
</evidence>
<dbReference type="RefSeq" id="WP_378758923.1">
    <property type="nucleotide sequence ID" value="NZ_JBHRTC010000011.1"/>
</dbReference>
<feature type="domain" description="MaoC-like" evidence="1">
    <location>
        <begin position="18"/>
        <end position="121"/>
    </location>
</feature>
<organism evidence="2 3">
    <name type="scientific">Microbaculum marinum</name>
    <dbReference type="NCBI Taxonomy" id="1764581"/>
    <lineage>
        <taxon>Bacteria</taxon>
        <taxon>Pseudomonadati</taxon>
        <taxon>Pseudomonadota</taxon>
        <taxon>Alphaproteobacteria</taxon>
        <taxon>Hyphomicrobiales</taxon>
        <taxon>Tepidamorphaceae</taxon>
        <taxon>Microbaculum</taxon>
    </lineage>
</organism>
<comment type="caution">
    <text evidence="2">The sequence shown here is derived from an EMBL/GenBank/DDBJ whole genome shotgun (WGS) entry which is preliminary data.</text>
</comment>
<dbReference type="Proteomes" id="UP001378188">
    <property type="component" value="Unassembled WGS sequence"/>
</dbReference>
<reference evidence="2 3" key="1">
    <citation type="submission" date="2024-02" db="EMBL/GenBank/DDBJ databases">
        <title>Genome analysis and characterization of Microbaculum marinisediminis sp. nov., isolated from marine sediment.</title>
        <authorList>
            <person name="Du Z.-J."/>
            <person name="Ye Y.-Q."/>
            <person name="Zhang Z.-R."/>
            <person name="Yuan S.-M."/>
            <person name="Zhang X.-Y."/>
        </authorList>
    </citation>
    <scope>NUCLEOTIDE SEQUENCE [LARGE SCALE GENOMIC DNA]</scope>
    <source>
        <strain evidence="2 3">SDUM1044001</strain>
    </source>
</reference>
<dbReference type="PANTHER" id="PTHR42993">
    <property type="entry name" value="MAOC-LIKE DEHYDRATASE DOMAIN-CONTAINING PROTEIN"/>
    <property type="match status" value="1"/>
</dbReference>
<protein>
    <submittedName>
        <fullName evidence="2">MaoC family dehydratase</fullName>
    </submittedName>
</protein>